<dbReference type="AlphaFoldDB" id="A0A1Y6CI96"/>
<dbReference type="InterPro" id="IPR050695">
    <property type="entry name" value="N-acetylmuramoyl_amidase_3"/>
</dbReference>
<name>A0A1Y6CI96_9PROT</name>
<dbReference type="CDD" id="cd02696">
    <property type="entry name" value="MurNAc-LAA"/>
    <property type="match status" value="1"/>
</dbReference>
<evidence type="ECO:0000256" key="4">
    <source>
        <dbReference type="SAM" id="SignalP"/>
    </source>
</evidence>
<accession>A0A1Y6CI96</accession>
<dbReference type="Pfam" id="PF11741">
    <property type="entry name" value="AMIN"/>
    <property type="match status" value="1"/>
</dbReference>
<feature type="signal peptide" evidence="4">
    <location>
        <begin position="1"/>
        <end position="21"/>
    </location>
</feature>
<dbReference type="EMBL" id="FWZX01000027">
    <property type="protein sequence ID" value="SMF67267.1"/>
    <property type="molecule type" value="Genomic_DNA"/>
</dbReference>
<evidence type="ECO:0000256" key="1">
    <source>
        <dbReference type="ARBA" id="ARBA00001561"/>
    </source>
</evidence>
<feature type="chain" id="PRO_5012870704" description="N-acetylmuramoyl-L-alanine amidase" evidence="4">
    <location>
        <begin position="22"/>
        <end position="394"/>
    </location>
</feature>
<dbReference type="GO" id="GO:0030288">
    <property type="term" value="C:outer membrane-bounded periplasmic space"/>
    <property type="evidence" value="ECO:0007669"/>
    <property type="project" value="TreeGrafter"/>
</dbReference>
<dbReference type="Gene3D" id="3.40.630.40">
    <property type="entry name" value="Zn-dependent exopeptidases"/>
    <property type="match status" value="1"/>
</dbReference>
<dbReference type="SUPFAM" id="SSF53187">
    <property type="entry name" value="Zn-dependent exopeptidases"/>
    <property type="match status" value="1"/>
</dbReference>
<keyword evidence="3" id="KW-0378">Hydrolase</keyword>
<dbReference type="SMART" id="SM00646">
    <property type="entry name" value="Ami_3"/>
    <property type="match status" value="1"/>
</dbReference>
<keyword evidence="7" id="KW-1185">Reference proteome</keyword>
<comment type="catalytic activity">
    <reaction evidence="1">
        <text>Hydrolyzes the link between N-acetylmuramoyl residues and L-amino acid residues in certain cell-wall glycopeptides.</text>
        <dbReference type="EC" id="3.5.1.28"/>
    </reaction>
</comment>
<dbReference type="GO" id="GO:0009253">
    <property type="term" value="P:peptidoglycan catabolic process"/>
    <property type="evidence" value="ECO:0007669"/>
    <property type="project" value="InterPro"/>
</dbReference>
<evidence type="ECO:0000256" key="2">
    <source>
        <dbReference type="ARBA" id="ARBA00011901"/>
    </source>
</evidence>
<reference evidence="6 7" key="1">
    <citation type="submission" date="2017-04" db="EMBL/GenBank/DDBJ databases">
        <authorList>
            <person name="Afonso C.L."/>
            <person name="Miller P.J."/>
            <person name="Scott M.A."/>
            <person name="Spackman E."/>
            <person name="Goraichik I."/>
            <person name="Dimitrov K.M."/>
            <person name="Suarez D.L."/>
            <person name="Swayne D.E."/>
        </authorList>
    </citation>
    <scope>NUCLEOTIDE SEQUENCE [LARGE SCALE GENOMIC DNA]</scope>
    <source>
        <strain evidence="6 7">USBA 355</strain>
    </source>
</reference>
<gene>
    <name evidence="6" type="ORF">SAMN05428998_12728</name>
</gene>
<dbReference type="Pfam" id="PF01520">
    <property type="entry name" value="Amidase_3"/>
    <property type="match status" value="1"/>
</dbReference>
<dbReference type="STRING" id="560819.SAMN05428998_12728"/>
<proteinExistence type="predicted"/>
<evidence type="ECO:0000313" key="7">
    <source>
        <dbReference type="Proteomes" id="UP000192917"/>
    </source>
</evidence>
<dbReference type="EC" id="3.5.1.28" evidence="2"/>
<evidence type="ECO:0000259" key="5">
    <source>
        <dbReference type="SMART" id="SM00646"/>
    </source>
</evidence>
<dbReference type="InterPro" id="IPR002508">
    <property type="entry name" value="MurNAc-LAA_cat"/>
</dbReference>
<organism evidence="6 7">
    <name type="scientific">Tistlia consotensis USBA 355</name>
    <dbReference type="NCBI Taxonomy" id="560819"/>
    <lineage>
        <taxon>Bacteria</taxon>
        <taxon>Pseudomonadati</taxon>
        <taxon>Pseudomonadota</taxon>
        <taxon>Alphaproteobacteria</taxon>
        <taxon>Rhodospirillales</taxon>
        <taxon>Rhodovibrionaceae</taxon>
        <taxon>Tistlia</taxon>
    </lineage>
</organism>
<keyword evidence="4" id="KW-0732">Signal</keyword>
<dbReference type="Gene3D" id="2.60.40.3500">
    <property type="match status" value="1"/>
</dbReference>
<dbReference type="PANTHER" id="PTHR30404:SF0">
    <property type="entry name" value="N-ACETYLMURAMOYL-L-ALANINE AMIDASE AMIC"/>
    <property type="match status" value="1"/>
</dbReference>
<sequence>MFARILLCLGALLLALPAASAKPVVSDVRLGVHPDKTRLVIELSEAPSYRVFSLADPARVVIDLPAVDWSNGAEQDGVGLVSALRYGLFMPGTSRVVLDLDKPARVLDTFVLPPRGGKGYRFVLDVGPTDRETFLAQTRQPPVESKVPLPALAVSLPAAPKKGGDSRPTVVIDPGHGGVDPGAIGVSGLYEKDLVLGYGLALRDALLKTGRYRVVMTRDDDRFIPLRGRVKIANDAGGDLFISLHANINASKTLHGAAVYTLSENASDDEAAALAAKENKADIIAGVDLSGQNEVVSQILIDLAQRETMNLSKGLGNMLVDSLGQSTTLLRHTHRYAGFAVLKSPSVPSVLVEVGYMSNPREERDLRSPKHRAKVVAALVQAIDQYFTVQQAYR</sequence>
<evidence type="ECO:0000313" key="6">
    <source>
        <dbReference type="EMBL" id="SMF67267.1"/>
    </source>
</evidence>
<dbReference type="Proteomes" id="UP000192917">
    <property type="component" value="Unassembled WGS sequence"/>
</dbReference>
<dbReference type="GO" id="GO:0008745">
    <property type="term" value="F:N-acetylmuramoyl-L-alanine amidase activity"/>
    <property type="evidence" value="ECO:0007669"/>
    <property type="project" value="UniProtKB-EC"/>
</dbReference>
<protein>
    <recommendedName>
        <fullName evidence="2">N-acetylmuramoyl-L-alanine amidase</fullName>
        <ecNumber evidence="2">3.5.1.28</ecNumber>
    </recommendedName>
</protein>
<dbReference type="InterPro" id="IPR021731">
    <property type="entry name" value="AMIN_dom"/>
</dbReference>
<dbReference type="PANTHER" id="PTHR30404">
    <property type="entry name" value="N-ACETYLMURAMOYL-L-ALANINE AMIDASE"/>
    <property type="match status" value="1"/>
</dbReference>
<feature type="domain" description="MurNAc-LAA" evidence="5">
    <location>
        <begin position="230"/>
        <end position="384"/>
    </location>
</feature>
<evidence type="ECO:0000256" key="3">
    <source>
        <dbReference type="ARBA" id="ARBA00022801"/>
    </source>
</evidence>